<feature type="domain" description="Putative host cell surface-exposed lipoprotein Ltp-like HTH region" evidence="2">
    <location>
        <begin position="232"/>
        <end position="275"/>
    </location>
</feature>
<comment type="caution">
    <text evidence="3">The sequence shown here is derived from an EMBL/GenBank/DDBJ whole genome shotgun (WGS) entry which is preliminary data.</text>
</comment>
<organism evidence="3 4">
    <name type="scientific">Paractinoplanes pyxinae</name>
    <dbReference type="NCBI Taxonomy" id="2997416"/>
    <lineage>
        <taxon>Bacteria</taxon>
        <taxon>Bacillati</taxon>
        <taxon>Actinomycetota</taxon>
        <taxon>Actinomycetes</taxon>
        <taxon>Micromonosporales</taxon>
        <taxon>Micromonosporaceae</taxon>
        <taxon>Paractinoplanes</taxon>
    </lineage>
</organism>
<dbReference type="InterPro" id="IPR036388">
    <property type="entry name" value="WH-like_DNA-bd_sf"/>
</dbReference>
<sequence>MYTPEYVPAPRSRMGRGKKAGLIGGGVLAGLAGLVVVGIAAGGGDETPAAAPVAAMTTTPSISAANQEAIDKLQVCIDMTVGTRPYDPTLWDTTLCGEYHGNLGSAGQPTTEAAEAVTEPTTEVIAEPTTEPTEELTVSQQNAVDTAADYLSSSSFSRSGLIKQLKYEGFSTKDATFGVNAQKADWNEQAAGKAADYLESSSFSRSGLIKQLKFEGFSTKQATFGVNAQNANWNDQAAKKAADYLDSGSFSRSELIRQLKFEGFTTKQATYGVKKVGL</sequence>
<dbReference type="InterPro" id="IPR011434">
    <property type="entry name" value="Ltp-like_HTH"/>
</dbReference>
<feature type="domain" description="Putative host cell surface-exposed lipoprotein Ltp-like HTH region" evidence="2">
    <location>
        <begin position="185"/>
        <end position="227"/>
    </location>
</feature>
<dbReference type="Gene3D" id="1.10.10.10">
    <property type="entry name" value="Winged helix-like DNA-binding domain superfamily/Winged helix DNA-binding domain"/>
    <property type="match status" value="3"/>
</dbReference>
<protein>
    <submittedName>
        <fullName evidence="3">Ltp family lipoprotein</fullName>
    </submittedName>
</protein>
<accession>A0ABT4ATP4</accession>
<keyword evidence="4" id="KW-1185">Reference proteome</keyword>
<dbReference type="RefSeq" id="WP_267560861.1">
    <property type="nucleotide sequence ID" value="NZ_JAPNTZ010000001.1"/>
</dbReference>
<keyword evidence="3" id="KW-0449">Lipoprotein</keyword>
<keyword evidence="1" id="KW-0812">Transmembrane</keyword>
<gene>
    <name evidence="3" type="ORF">OWR29_03505</name>
</gene>
<dbReference type="Proteomes" id="UP001151002">
    <property type="component" value="Unassembled WGS sequence"/>
</dbReference>
<feature type="transmembrane region" description="Helical" evidence="1">
    <location>
        <begin position="20"/>
        <end position="41"/>
    </location>
</feature>
<keyword evidence="1" id="KW-0472">Membrane</keyword>
<name>A0ABT4ATP4_9ACTN</name>
<dbReference type="Pfam" id="PF07553">
    <property type="entry name" value="Lipoprotein_Ltp"/>
    <property type="match status" value="3"/>
</dbReference>
<evidence type="ECO:0000259" key="2">
    <source>
        <dbReference type="Pfam" id="PF07553"/>
    </source>
</evidence>
<evidence type="ECO:0000313" key="3">
    <source>
        <dbReference type="EMBL" id="MCY1137050.1"/>
    </source>
</evidence>
<feature type="domain" description="Putative host cell surface-exposed lipoprotein Ltp-like HTH region" evidence="2">
    <location>
        <begin position="140"/>
        <end position="180"/>
    </location>
</feature>
<reference evidence="3" key="1">
    <citation type="submission" date="2022-11" db="EMBL/GenBank/DDBJ databases">
        <authorList>
            <person name="Somphong A."/>
            <person name="Phongsopitanun W."/>
        </authorList>
    </citation>
    <scope>NUCLEOTIDE SEQUENCE</scope>
    <source>
        <strain evidence="3">Pm04-4</strain>
    </source>
</reference>
<dbReference type="EMBL" id="JAPNTZ010000001">
    <property type="protein sequence ID" value="MCY1137050.1"/>
    <property type="molecule type" value="Genomic_DNA"/>
</dbReference>
<evidence type="ECO:0000313" key="4">
    <source>
        <dbReference type="Proteomes" id="UP001151002"/>
    </source>
</evidence>
<keyword evidence="1" id="KW-1133">Transmembrane helix</keyword>
<evidence type="ECO:0000256" key="1">
    <source>
        <dbReference type="SAM" id="Phobius"/>
    </source>
</evidence>
<proteinExistence type="predicted"/>